<dbReference type="InterPro" id="IPR027417">
    <property type="entry name" value="P-loop_NTPase"/>
</dbReference>
<dbReference type="GO" id="GO:0005524">
    <property type="term" value="F:ATP binding"/>
    <property type="evidence" value="ECO:0007669"/>
    <property type="project" value="UniProtKB-UniRule"/>
</dbReference>
<dbReference type="CDD" id="cd18807">
    <property type="entry name" value="SF1_C_UvrD"/>
    <property type="match status" value="1"/>
</dbReference>
<evidence type="ECO:0000256" key="6">
    <source>
        <dbReference type="ARBA" id="ARBA00023125"/>
    </source>
</evidence>
<dbReference type="GO" id="GO:0003677">
    <property type="term" value="F:DNA binding"/>
    <property type="evidence" value="ECO:0007669"/>
    <property type="project" value="UniProtKB-KW"/>
</dbReference>
<dbReference type="GO" id="GO:0000725">
    <property type="term" value="P:recombinational repair"/>
    <property type="evidence" value="ECO:0007669"/>
    <property type="project" value="TreeGrafter"/>
</dbReference>
<evidence type="ECO:0000256" key="7">
    <source>
        <dbReference type="ARBA" id="ARBA00023235"/>
    </source>
</evidence>
<comment type="caution">
    <text evidence="14">The sequence shown here is derived from an EMBL/GenBank/DDBJ whole genome shotgun (WGS) entry which is preliminary data.</text>
</comment>
<dbReference type="CDD" id="cd17932">
    <property type="entry name" value="DEXQc_UvrD"/>
    <property type="match status" value="1"/>
</dbReference>
<evidence type="ECO:0000256" key="9">
    <source>
        <dbReference type="ARBA" id="ARBA00034808"/>
    </source>
</evidence>
<evidence type="ECO:0000256" key="11">
    <source>
        <dbReference type="PROSITE-ProRule" id="PRU00560"/>
    </source>
</evidence>
<keyword evidence="2 11" id="KW-0547">Nucleotide-binding</keyword>
<dbReference type="PANTHER" id="PTHR11070:SF2">
    <property type="entry name" value="ATP-DEPENDENT DNA HELICASE SRS2"/>
    <property type="match status" value="1"/>
</dbReference>
<dbReference type="PROSITE" id="PS51217">
    <property type="entry name" value="UVRD_HELICASE_CTER"/>
    <property type="match status" value="1"/>
</dbReference>
<dbReference type="EC" id="5.6.2.4" evidence="9"/>
<dbReference type="GO" id="GO:0043138">
    <property type="term" value="F:3'-5' DNA helicase activity"/>
    <property type="evidence" value="ECO:0007669"/>
    <property type="project" value="UniProtKB-EC"/>
</dbReference>
<evidence type="ECO:0000256" key="5">
    <source>
        <dbReference type="ARBA" id="ARBA00022840"/>
    </source>
</evidence>
<dbReference type="InterPro" id="IPR014016">
    <property type="entry name" value="UvrD-like_ATP-bd"/>
</dbReference>
<dbReference type="PANTHER" id="PTHR11070">
    <property type="entry name" value="UVRD / RECB / PCRA DNA HELICASE FAMILY MEMBER"/>
    <property type="match status" value="1"/>
</dbReference>
<keyword evidence="7" id="KW-0413">Isomerase</keyword>
<evidence type="ECO:0000256" key="2">
    <source>
        <dbReference type="ARBA" id="ARBA00022741"/>
    </source>
</evidence>
<gene>
    <name evidence="14" type="ORF">UV59_C0002G0047</name>
</gene>
<dbReference type="Gene3D" id="1.10.10.160">
    <property type="match status" value="1"/>
</dbReference>
<dbReference type="InterPro" id="IPR027785">
    <property type="entry name" value="UvrD-like_helicase_C"/>
</dbReference>
<dbReference type="Gene3D" id="1.10.486.10">
    <property type="entry name" value="PCRA, domain 4"/>
    <property type="match status" value="2"/>
</dbReference>
<evidence type="ECO:0000313" key="14">
    <source>
        <dbReference type="EMBL" id="KKS86172.1"/>
    </source>
</evidence>
<dbReference type="STRING" id="1618436.UV59_C0002G0047"/>
<comment type="catalytic activity">
    <reaction evidence="8">
        <text>Couples ATP hydrolysis with the unwinding of duplex DNA by translocating in the 3'-5' direction.</text>
        <dbReference type="EC" id="5.6.2.4"/>
    </reaction>
</comment>
<feature type="binding site" evidence="11">
    <location>
        <begin position="24"/>
        <end position="31"/>
    </location>
    <ligand>
        <name>ATP</name>
        <dbReference type="ChEBI" id="CHEBI:30616"/>
    </ligand>
</feature>
<keyword evidence="6" id="KW-0238">DNA-binding</keyword>
<dbReference type="InterPro" id="IPR000212">
    <property type="entry name" value="DNA_helicase_UvrD/REP"/>
</dbReference>
<reference evidence="14 15" key="1">
    <citation type="journal article" date="2015" name="Nature">
        <title>rRNA introns, odd ribosomes, and small enigmatic genomes across a large radiation of phyla.</title>
        <authorList>
            <person name="Brown C.T."/>
            <person name="Hug L.A."/>
            <person name="Thomas B.C."/>
            <person name="Sharon I."/>
            <person name="Castelle C.J."/>
            <person name="Singh A."/>
            <person name="Wilkins M.J."/>
            <person name="Williams K.H."/>
            <person name="Banfield J.F."/>
        </authorList>
    </citation>
    <scope>NUCLEOTIDE SEQUENCE [LARGE SCALE GENOMIC DNA]</scope>
</reference>
<comment type="similarity">
    <text evidence="1">Belongs to the helicase family. UvrD subfamily.</text>
</comment>
<evidence type="ECO:0000313" key="15">
    <source>
        <dbReference type="Proteomes" id="UP000034543"/>
    </source>
</evidence>
<evidence type="ECO:0000256" key="4">
    <source>
        <dbReference type="ARBA" id="ARBA00022806"/>
    </source>
</evidence>
<dbReference type="Pfam" id="PF00580">
    <property type="entry name" value="UvrD-helicase"/>
    <property type="match status" value="1"/>
</dbReference>
<feature type="domain" description="UvrD-like helicase ATP-binding" evidence="12">
    <location>
        <begin position="3"/>
        <end position="283"/>
    </location>
</feature>
<dbReference type="SUPFAM" id="SSF52540">
    <property type="entry name" value="P-loop containing nucleoside triphosphate hydrolases"/>
    <property type="match status" value="1"/>
</dbReference>
<sequence>MNNGLNSQQQTAIKWTEGPVLILAGAGSGKTRVLTHKVAYLIGKKHLPASQLLMLTFTNKAALEMKMRIRHQLQTTNQELPFAGTFHALCAKILRRDGTAIGKPADFVIYDSNEQKEAMKLTLIKLNISLKQYHPAAILHMISQAKNELISATQYPQYARGHFQTLVAQAYSTYQTLLTHSHALDFDDLLMYTVQLFQAQPEIARKYQQQFRYVLVDEYQDTNHAQFILTQLLSAKHRNLCVVGDASQSIYAWRGANVKNILNFQAHYPEAKIFNLEQNYRSTQVILDAAFAVISKNTTHPVLRLWTDKTGGNPVTLYEARNEQDEAREILKKIQDLQVNLRDAAVLYRTNAQSRAIEEVLLHEGVPYTLVGGVGFYERKEIKDVLSYLKYIFNPQDTIARLRIEKIGKKRAQAFDRLVTSLQTQETTLQLLEKILVTTGYLDLFNAAIEEDLERLENIKELRSVASQFPQLAEFLENVVLSESAYRPHKQELHTDALTLMTMHAAKGLEFPAVFMVGMEEGLFPHSRSLLSTDELEEERRLCYVGITRAKQSLFLTYARKRMYFGTRTQNSVSRFIADIPERILKVEADPESLVIW</sequence>
<evidence type="ECO:0000256" key="8">
    <source>
        <dbReference type="ARBA" id="ARBA00034617"/>
    </source>
</evidence>
<dbReference type="Gene3D" id="3.40.50.300">
    <property type="entry name" value="P-loop containing nucleotide triphosphate hydrolases"/>
    <property type="match status" value="3"/>
</dbReference>
<keyword evidence="3 11" id="KW-0378">Hydrolase</keyword>
<keyword evidence="4 11" id="KW-0347">Helicase</keyword>
<dbReference type="EMBL" id="LCFB01000002">
    <property type="protein sequence ID" value="KKS86172.1"/>
    <property type="molecule type" value="Genomic_DNA"/>
</dbReference>
<dbReference type="PROSITE" id="PS51198">
    <property type="entry name" value="UVRD_HELICASE_ATP_BIND"/>
    <property type="match status" value="1"/>
</dbReference>
<keyword evidence="5 11" id="KW-0067">ATP-binding</keyword>
<dbReference type="Pfam" id="PF13361">
    <property type="entry name" value="UvrD_C"/>
    <property type="match status" value="1"/>
</dbReference>
<evidence type="ECO:0000259" key="12">
    <source>
        <dbReference type="PROSITE" id="PS51198"/>
    </source>
</evidence>
<evidence type="ECO:0000256" key="1">
    <source>
        <dbReference type="ARBA" id="ARBA00009922"/>
    </source>
</evidence>
<dbReference type="GO" id="GO:0033202">
    <property type="term" value="C:DNA helicase complex"/>
    <property type="evidence" value="ECO:0007669"/>
    <property type="project" value="TreeGrafter"/>
</dbReference>
<dbReference type="AlphaFoldDB" id="A0A0G1CL30"/>
<dbReference type="InterPro" id="IPR014017">
    <property type="entry name" value="DNA_helicase_UvrD-like_C"/>
</dbReference>
<evidence type="ECO:0000259" key="13">
    <source>
        <dbReference type="PROSITE" id="PS51217"/>
    </source>
</evidence>
<accession>A0A0G1CL30</accession>
<feature type="domain" description="UvrD-like helicase C-terminal" evidence="13">
    <location>
        <begin position="284"/>
        <end position="508"/>
    </location>
</feature>
<dbReference type="PATRIC" id="fig|1618436.3.peg.135"/>
<protein>
    <recommendedName>
        <fullName evidence="9">DNA 3'-5' helicase</fullName>
        <ecNumber evidence="9">5.6.2.4</ecNumber>
    </recommendedName>
</protein>
<organism evidence="14 15">
    <name type="scientific">Candidatus Gottesmanbacteria bacterium GW2011_GWA1_43_11</name>
    <dbReference type="NCBI Taxonomy" id="1618436"/>
    <lineage>
        <taxon>Bacteria</taxon>
        <taxon>Candidatus Gottesmaniibacteriota</taxon>
    </lineage>
</organism>
<name>A0A0G1CL30_9BACT</name>
<dbReference type="Proteomes" id="UP000034543">
    <property type="component" value="Unassembled WGS sequence"/>
</dbReference>
<dbReference type="GO" id="GO:0016887">
    <property type="term" value="F:ATP hydrolysis activity"/>
    <property type="evidence" value="ECO:0007669"/>
    <property type="project" value="RHEA"/>
</dbReference>
<evidence type="ECO:0000256" key="10">
    <source>
        <dbReference type="ARBA" id="ARBA00048988"/>
    </source>
</evidence>
<dbReference type="GO" id="GO:0005829">
    <property type="term" value="C:cytosol"/>
    <property type="evidence" value="ECO:0007669"/>
    <property type="project" value="TreeGrafter"/>
</dbReference>
<dbReference type="Pfam" id="PF13538">
    <property type="entry name" value="UvrD_C_2"/>
    <property type="match status" value="1"/>
</dbReference>
<evidence type="ECO:0000256" key="3">
    <source>
        <dbReference type="ARBA" id="ARBA00022801"/>
    </source>
</evidence>
<comment type="catalytic activity">
    <reaction evidence="10">
        <text>ATP + H2O = ADP + phosphate + H(+)</text>
        <dbReference type="Rhea" id="RHEA:13065"/>
        <dbReference type="ChEBI" id="CHEBI:15377"/>
        <dbReference type="ChEBI" id="CHEBI:15378"/>
        <dbReference type="ChEBI" id="CHEBI:30616"/>
        <dbReference type="ChEBI" id="CHEBI:43474"/>
        <dbReference type="ChEBI" id="CHEBI:456216"/>
        <dbReference type="EC" id="5.6.2.4"/>
    </reaction>
</comment>
<dbReference type="InterPro" id="IPR013986">
    <property type="entry name" value="DExx_box_DNA_helicase_dom_sf"/>
</dbReference>
<proteinExistence type="inferred from homology"/>